<dbReference type="KEGG" id="pprf:DPRO_2168"/>
<dbReference type="EMBL" id="LT907975">
    <property type="protein sequence ID" value="SOB59072.1"/>
    <property type="molecule type" value="Genomic_DNA"/>
</dbReference>
<evidence type="ECO:0000256" key="1">
    <source>
        <dbReference type="SAM" id="MobiDB-lite"/>
    </source>
</evidence>
<keyword evidence="3" id="KW-1185">Reference proteome</keyword>
<reference evidence="3" key="1">
    <citation type="submission" date="2017-09" db="EMBL/GenBank/DDBJ databases">
        <authorList>
            <person name="Regsiter A."/>
            <person name="William W."/>
        </authorList>
    </citation>
    <scope>NUCLEOTIDE SEQUENCE [LARGE SCALE GENOMIC DNA]</scope>
    <source>
        <strain evidence="3">500-1</strain>
    </source>
</reference>
<feature type="region of interest" description="Disordered" evidence="1">
    <location>
        <begin position="1"/>
        <end position="50"/>
    </location>
</feature>
<accession>A0A2C8F8I8</accession>
<evidence type="ECO:0000313" key="2">
    <source>
        <dbReference type="EMBL" id="SOB59072.1"/>
    </source>
</evidence>
<proteinExistence type="predicted"/>
<sequence length="50" mass="5950">MAKPNFKFAKRQKELAKKKKKEEKLKKKLARKEFGVEEASPEEADEDREE</sequence>
<name>A0A2C8F8I8_9BACT</name>
<dbReference type="AlphaFoldDB" id="A0A2C8F8I8"/>
<evidence type="ECO:0000313" key="3">
    <source>
        <dbReference type="Proteomes" id="UP000219215"/>
    </source>
</evidence>
<gene>
    <name evidence="2" type="ORF">DPRO_2168</name>
</gene>
<dbReference type="RefSeq" id="WP_173806782.1">
    <property type="nucleotide sequence ID" value="NZ_LT907975.1"/>
</dbReference>
<feature type="compositionally biased region" description="Acidic residues" evidence="1">
    <location>
        <begin position="39"/>
        <end position="50"/>
    </location>
</feature>
<protein>
    <submittedName>
        <fullName evidence="2">Uncharacterized protein</fullName>
    </submittedName>
</protein>
<feature type="compositionally biased region" description="Basic residues" evidence="1">
    <location>
        <begin position="16"/>
        <end position="30"/>
    </location>
</feature>
<organism evidence="2 3">
    <name type="scientific">Pseudodesulfovibrio profundus</name>
    <dbReference type="NCBI Taxonomy" id="57320"/>
    <lineage>
        <taxon>Bacteria</taxon>
        <taxon>Pseudomonadati</taxon>
        <taxon>Thermodesulfobacteriota</taxon>
        <taxon>Desulfovibrionia</taxon>
        <taxon>Desulfovibrionales</taxon>
        <taxon>Desulfovibrionaceae</taxon>
    </lineage>
</organism>
<dbReference type="Proteomes" id="UP000219215">
    <property type="component" value="Chromosome DPRO"/>
</dbReference>